<dbReference type="Gramene" id="PUZ44661">
    <property type="protein sequence ID" value="PUZ44661"/>
    <property type="gene ID" value="GQ55_8G125100"/>
</dbReference>
<dbReference type="AlphaFoldDB" id="A0A2T7CMW5"/>
<reference evidence="2 3" key="1">
    <citation type="submission" date="2018-04" db="EMBL/GenBank/DDBJ databases">
        <title>WGS assembly of Panicum hallii var. hallii HAL2.</title>
        <authorList>
            <person name="Lovell J."/>
            <person name="Jenkins J."/>
            <person name="Lowry D."/>
            <person name="Mamidi S."/>
            <person name="Sreedasyam A."/>
            <person name="Weng X."/>
            <person name="Barry K."/>
            <person name="Bonette J."/>
            <person name="Campitelli B."/>
            <person name="Daum C."/>
            <person name="Gordon S."/>
            <person name="Gould B."/>
            <person name="Lipzen A."/>
            <person name="MacQueen A."/>
            <person name="Palacio-Mejia J."/>
            <person name="Plott C."/>
            <person name="Shakirov E."/>
            <person name="Shu S."/>
            <person name="Yoshinaga Y."/>
            <person name="Zane M."/>
            <person name="Rokhsar D."/>
            <person name="Grimwood J."/>
            <person name="Schmutz J."/>
            <person name="Juenger T."/>
        </authorList>
    </citation>
    <scope>NUCLEOTIDE SEQUENCE [LARGE SCALE GENOMIC DNA]</scope>
    <source>
        <strain evidence="3">cv. HAL2</strain>
    </source>
</reference>
<evidence type="ECO:0000313" key="2">
    <source>
        <dbReference type="EMBL" id="PUZ44661.1"/>
    </source>
</evidence>
<feature type="compositionally biased region" description="Basic residues" evidence="1">
    <location>
        <begin position="43"/>
        <end position="58"/>
    </location>
</feature>
<feature type="region of interest" description="Disordered" evidence="1">
    <location>
        <begin position="41"/>
        <end position="116"/>
    </location>
</feature>
<dbReference type="Proteomes" id="UP000244336">
    <property type="component" value="Chromosome 8"/>
</dbReference>
<sequence>MVSGRPSPCAAFISCSGAPALPPPLAHLPLHPLHAIPSLLPTVRRRPSNSGRPNRRARIHDAAPALPPTGAASPPQPSSRPEQRRRPLNPPDRAVLPPLPFPPIGATPRPPSSPRPEQCLCNQELAINNWLVLQLVTELRKVWNWIKNPLFLIIDEPEDAPLLEENKG</sequence>
<protein>
    <submittedName>
        <fullName evidence="2">Uncharacterized protein</fullName>
    </submittedName>
</protein>
<evidence type="ECO:0000256" key="1">
    <source>
        <dbReference type="SAM" id="MobiDB-lite"/>
    </source>
</evidence>
<accession>A0A2T7CMW5</accession>
<organism evidence="2 3">
    <name type="scientific">Panicum hallii var. hallii</name>
    <dbReference type="NCBI Taxonomy" id="1504633"/>
    <lineage>
        <taxon>Eukaryota</taxon>
        <taxon>Viridiplantae</taxon>
        <taxon>Streptophyta</taxon>
        <taxon>Embryophyta</taxon>
        <taxon>Tracheophyta</taxon>
        <taxon>Spermatophyta</taxon>
        <taxon>Magnoliopsida</taxon>
        <taxon>Liliopsida</taxon>
        <taxon>Poales</taxon>
        <taxon>Poaceae</taxon>
        <taxon>PACMAD clade</taxon>
        <taxon>Panicoideae</taxon>
        <taxon>Panicodae</taxon>
        <taxon>Paniceae</taxon>
        <taxon>Panicinae</taxon>
        <taxon>Panicum</taxon>
        <taxon>Panicum sect. Panicum</taxon>
    </lineage>
</organism>
<proteinExistence type="predicted"/>
<keyword evidence="3" id="KW-1185">Reference proteome</keyword>
<dbReference type="EMBL" id="CM009756">
    <property type="protein sequence ID" value="PUZ44661.1"/>
    <property type="molecule type" value="Genomic_DNA"/>
</dbReference>
<feature type="compositionally biased region" description="Pro residues" evidence="1">
    <location>
        <begin position="97"/>
        <end position="114"/>
    </location>
</feature>
<gene>
    <name evidence="2" type="ORF">GQ55_8G125100</name>
</gene>
<name>A0A2T7CMW5_9POAL</name>
<evidence type="ECO:0000313" key="3">
    <source>
        <dbReference type="Proteomes" id="UP000244336"/>
    </source>
</evidence>